<dbReference type="GO" id="GO:0004803">
    <property type="term" value="F:transposase activity"/>
    <property type="evidence" value="ECO:0007669"/>
    <property type="project" value="InterPro"/>
</dbReference>
<gene>
    <name evidence="2" type="ORF">GCM10011514_48980</name>
</gene>
<dbReference type="PANTHER" id="PTHR33360:SF2">
    <property type="entry name" value="TRANSPOSASE FOR INSERTION SEQUENCE ELEMENT IS200"/>
    <property type="match status" value="1"/>
</dbReference>
<dbReference type="Gene3D" id="3.30.70.1290">
    <property type="entry name" value="Transposase IS200-like"/>
    <property type="match status" value="1"/>
</dbReference>
<dbReference type="GO" id="GO:0003677">
    <property type="term" value="F:DNA binding"/>
    <property type="evidence" value="ECO:0007669"/>
    <property type="project" value="InterPro"/>
</dbReference>
<proteinExistence type="predicted"/>
<accession>A0A916Z6P5</accession>
<keyword evidence="3" id="KW-1185">Reference proteome</keyword>
<sequence length="147" mass="17759">MPFIKVYIHFVWSTKNRFPYLHNPEIRQQVWNHIKENSEKKDIFIDFVNGFNDHCHCLVSLGSDQTISKVMQLIKGESAFWINKQKLTNQYFEWQDEYFAVGVSESQIETVRNYIKNQETHHTKKTWNDEYEELILRHGFVKMKDKS</sequence>
<dbReference type="SMART" id="SM01321">
    <property type="entry name" value="Y1_Tnp"/>
    <property type="match status" value="1"/>
</dbReference>
<evidence type="ECO:0000313" key="2">
    <source>
        <dbReference type="EMBL" id="GGD79140.1"/>
    </source>
</evidence>
<dbReference type="PANTHER" id="PTHR33360">
    <property type="entry name" value="TRANSPOSASE FOR INSERTION SEQUENCE ELEMENT IS200"/>
    <property type="match status" value="1"/>
</dbReference>
<comment type="caution">
    <text evidence="2">The sequence shown here is derived from an EMBL/GenBank/DDBJ whole genome shotgun (WGS) entry which is preliminary data.</text>
</comment>
<dbReference type="Pfam" id="PF01797">
    <property type="entry name" value="Y1_Tnp"/>
    <property type="match status" value="1"/>
</dbReference>
<name>A0A916Z6P5_9BACT</name>
<dbReference type="EMBL" id="BMKK01000014">
    <property type="protein sequence ID" value="GGD79140.1"/>
    <property type="molecule type" value="Genomic_DNA"/>
</dbReference>
<dbReference type="AlphaFoldDB" id="A0A916Z6P5"/>
<feature type="domain" description="Transposase IS200-like" evidence="1">
    <location>
        <begin position="3"/>
        <end position="118"/>
    </location>
</feature>
<organism evidence="2 3">
    <name type="scientific">Emticicia aquatilis</name>
    <dbReference type="NCBI Taxonomy" id="1537369"/>
    <lineage>
        <taxon>Bacteria</taxon>
        <taxon>Pseudomonadati</taxon>
        <taxon>Bacteroidota</taxon>
        <taxon>Cytophagia</taxon>
        <taxon>Cytophagales</taxon>
        <taxon>Leadbetterellaceae</taxon>
        <taxon>Emticicia</taxon>
    </lineage>
</organism>
<dbReference type="RefSeq" id="WP_188770469.1">
    <property type="nucleotide sequence ID" value="NZ_BMKK01000014.1"/>
</dbReference>
<reference evidence="2" key="1">
    <citation type="journal article" date="2014" name="Int. J. Syst. Evol. Microbiol.">
        <title>Complete genome sequence of Corynebacterium casei LMG S-19264T (=DSM 44701T), isolated from a smear-ripened cheese.</title>
        <authorList>
            <consortium name="US DOE Joint Genome Institute (JGI-PGF)"/>
            <person name="Walter F."/>
            <person name="Albersmeier A."/>
            <person name="Kalinowski J."/>
            <person name="Ruckert C."/>
        </authorList>
    </citation>
    <scope>NUCLEOTIDE SEQUENCE</scope>
    <source>
        <strain evidence="2">CGMCC 1.15958</strain>
    </source>
</reference>
<dbReference type="NCBIfam" id="NF033573">
    <property type="entry name" value="transpos_IS200"/>
    <property type="match status" value="1"/>
</dbReference>
<evidence type="ECO:0000313" key="3">
    <source>
        <dbReference type="Proteomes" id="UP000609064"/>
    </source>
</evidence>
<dbReference type="SUPFAM" id="SSF143422">
    <property type="entry name" value="Transposase IS200-like"/>
    <property type="match status" value="1"/>
</dbReference>
<dbReference type="InterPro" id="IPR036515">
    <property type="entry name" value="Transposase_17_sf"/>
</dbReference>
<dbReference type="Proteomes" id="UP000609064">
    <property type="component" value="Unassembled WGS sequence"/>
</dbReference>
<evidence type="ECO:0000259" key="1">
    <source>
        <dbReference type="SMART" id="SM01321"/>
    </source>
</evidence>
<protein>
    <recommendedName>
        <fullName evidence="1">Transposase IS200-like domain-containing protein</fullName>
    </recommendedName>
</protein>
<dbReference type="GO" id="GO:0006313">
    <property type="term" value="P:DNA transposition"/>
    <property type="evidence" value="ECO:0007669"/>
    <property type="project" value="InterPro"/>
</dbReference>
<reference evidence="2" key="2">
    <citation type="submission" date="2020-09" db="EMBL/GenBank/DDBJ databases">
        <authorList>
            <person name="Sun Q."/>
            <person name="Zhou Y."/>
        </authorList>
    </citation>
    <scope>NUCLEOTIDE SEQUENCE</scope>
    <source>
        <strain evidence="2">CGMCC 1.15958</strain>
    </source>
</reference>
<dbReference type="InterPro" id="IPR002686">
    <property type="entry name" value="Transposase_17"/>
</dbReference>